<dbReference type="AlphaFoldDB" id="X1THR8"/>
<reference evidence="2" key="1">
    <citation type="journal article" date="2014" name="Front. Microbiol.">
        <title>High frequency of phylogenetically diverse reductive dehalogenase-homologous genes in deep subseafloor sedimentary metagenomes.</title>
        <authorList>
            <person name="Kawai M."/>
            <person name="Futagami T."/>
            <person name="Toyoda A."/>
            <person name="Takaki Y."/>
            <person name="Nishi S."/>
            <person name="Hori S."/>
            <person name="Arai W."/>
            <person name="Tsubouchi T."/>
            <person name="Morono Y."/>
            <person name="Uchiyama I."/>
            <person name="Ito T."/>
            <person name="Fujiyama A."/>
            <person name="Inagaki F."/>
            <person name="Takami H."/>
        </authorList>
    </citation>
    <scope>NUCLEOTIDE SEQUENCE</scope>
    <source>
        <strain evidence="2">Expedition CK06-06</strain>
    </source>
</reference>
<feature type="compositionally biased region" description="Basic residues" evidence="1">
    <location>
        <begin position="59"/>
        <end position="68"/>
    </location>
</feature>
<proteinExistence type="predicted"/>
<protein>
    <submittedName>
        <fullName evidence="2">Uncharacterized protein</fullName>
    </submittedName>
</protein>
<gene>
    <name evidence="2" type="ORF">S12H4_16599</name>
</gene>
<comment type="caution">
    <text evidence="2">The sequence shown here is derived from an EMBL/GenBank/DDBJ whole genome shotgun (WGS) entry which is preliminary data.</text>
</comment>
<accession>X1THR8</accession>
<evidence type="ECO:0000313" key="2">
    <source>
        <dbReference type="EMBL" id="GAI79569.1"/>
    </source>
</evidence>
<name>X1THR8_9ZZZZ</name>
<feature type="region of interest" description="Disordered" evidence="1">
    <location>
        <begin position="42"/>
        <end position="68"/>
    </location>
</feature>
<dbReference type="EMBL" id="BARW01008038">
    <property type="protein sequence ID" value="GAI79569.1"/>
    <property type="molecule type" value="Genomic_DNA"/>
</dbReference>
<organism evidence="2">
    <name type="scientific">marine sediment metagenome</name>
    <dbReference type="NCBI Taxonomy" id="412755"/>
    <lineage>
        <taxon>unclassified sequences</taxon>
        <taxon>metagenomes</taxon>
        <taxon>ecological metagenomes</taxon>
    </lineage>
</organism>
<sequence length="108" mass="12363">LVLRRVAATSMGNALTGLGTSFMLAERFSDQDGNVYELVGQDSMRSHQSNRRDSVPIPRGKKVKQTRKVSRYQKVFGKHLKALKKKHPRTQISTLMKRAHKMTKRDLK</sequence>
<feature type="non-terminal residue" evidence="2">
    <location>
        <position position="1"/>
    </location>
</feature>
<evidence type="ECO:0000256" key="1">
    <source>
        <dbReference type="SAM" id="MobiDB-lite"/>
    </source>
</evidence>